<dbReference type="OrthoDB" id="9775805at2"/>
<keyword evidence="3 5" id="KW-0288">FMN</keyword>
<dbReference type="SUPFAM" id="SSF55469">
    <property type="entry name" value="FMN-dependent nitroreductase-like"/>
    <property type="match status" value="1"/>
</dbReference>
<dbReference type="EMBL" id="LKET01000041">
    <property type="protein sequence ID" value="KPU43163.1"/>
    <property type="molecule type" value="Genomic_DNA"/>
</dbReference>
<accession>A0A0P8W632</accession>
<evidence type="ECO:0000313" key="7">
    <source>
        <dbReference type="EMBL" id="KPU43163.1"/>
    </source>
</evidence>
<feature type="domain" description="Nitroreductase" evidence="6">
    <location>
        <begin position="8"/>
        <end position="172"/>
    </location>
</feature>
<keyword evidence="4 5" id="KW-0560">Oxidoreductase</keyword>
<dbReference type="PIRSF" id="PIRSF005426">
    <property type="entry name" value="Frp"/>
    <property type="match status" value="1"/>
</dbReference>
<dbReference type="STRING" id="36849.OXPF_31770"/>
<dbReference type="InterPro" id="IPR000415">
    <property type="entry name" value="Nitroreductase-like"/>
</dbReference>
<comment type="caution">
    <text evidence="7">The sequence shown here is derived from an EMBL/GenBank/DDBJ whole genome shotgun (WGS) entry which is preliminary data.</text>
</comment>
<keyword evidence="2 5" id="KW-0285">Flavoprotein</keyword>
<dbReference type="InterPro" id="IPR029479">
    <property type="entry name" value="Nitroreductase"/>
</dbReference>
<keyword evidence="5" id="KW-0521">NADP</keyword>
<organism evidence="7 8">
    <name type="scientific">Oxobacter pfennigii</name>
    <dbReference type="NCBI Taxonomy" id="36849"/>
    <lineage>
        <taxon>Bacteria</taxon>
        <taxon>Bacillati</taxon>
        <taxon>Bacillota</taxon>
        <taxon>Clostridia</taxon>
        <taxon>Eubacteriales</taxon>
        <taxon>Clostridiaceae</taxon>
        <taxon>Oxobacter</taxon>
    </lineage>
</organism>
<name>A0A0P8W632_9CLOT</name>
<evidence type="ECO:0000256" key="1">
    <source>
        <dbReference type="ARBA" id="ARBA00008366"/>
    </source>
</evidence>
<dbReference type="Proteomes" id="UP000050326">
    <property type="component" value="Unassembled WGS sequence"/>
</dbReference>
<dbReference type="InterPro" id="IPR016446">
    <property type="entry name" value="Flavin_OxRdtase_Frp"/>
</dbReference>
<comment type="similarity">
    <text evidence="1 5">Belongs to the flavin oxidoreductase frp family.</text>
</comment>
<dbReference type="RefSeq" id="WP_054876178.1">
    <property type="nucleotide sequence ID" value="NZ_LKET01000041.1"/>
</dbReference>
<evidence type="ECO:0000256" key="3">
    <source>
        <dbReference type="ARBA" id="ARBA00022643"/>
    </source>
</evidence>
<reference evidence="7 8" key="1">
    <citation type="submission" date="2015-09" db="EMBL/GenBank/DDBJ databases">
        <title>Genome sequence of Oxobacter pfennigii DSM 3222.</title>
        <authorList>
            <person name="Poehlein A."/>
            <person name="Bengelsdorf F.R."/>
            <person name="Schiel-Bengelsdorf B."/>
            <person name="Duerre P."/>
            <person name="Daniel R."/>
        </authorList>
    </citation>
    <scope>NUCLEOTIDE SEQUENCE [LARGE SCALE GENOMIC DNA]</scope>
    <source>
        <strain evidence="7 8">DSM 3222</strain>
    </source>
</reference>
<evidence type="ECO:0000259" key="6">
    <source>
        <dbReference type="Pfam" id="PF00881"/>
    </source>
</evidence>
<evidence type="ECO:0000313" key="8">
    <source>
        <dbReference type="Proteomes" id="UP000050326"/>
    </source>
</evidence>
<sequence length="256" mass="29386">MNETLKTIYNRKSVRVFEDKEIAGEIKTHIIKSAMRAPTAGNMMLYTIIEVAEQSAKETLAETCDNQPFIAKSPFVLLFLADYQRWYDYYIASGVPELCGKNNMEMRKPGEGDLFLACCDALIAAQNAVIAAESLGLGSCYIGDIMENYEAHKELFGLPRYTFPIAMVCFGYPTEQQVKREQPNRFDERFIVFKDKYKSLSLYDFEEMFKEMDEKGSKSFIGGAENSGQHNYLRKFSADFSIEMTRSVREILKNWK</sequence>
<dbReference type="PANTHER" id="PTHR43425:SF2">
    <property type="entry name" value="OXYGEN-INSENSITIVE NADPH NITROREDUCTASE"/>
    <property type="match status" value="1"/>
</dbReference>
<evidence type="ECO:0000256" key="4">
    <source>
        <dbReference type="ARBA" id="ARBA00023002"/>
    </source>
</evidence>
<dbReference type="EC" id="1.5.1.39" evidence="7"/>
<dbReference type="AlphaFoldDB" id="A0A0P8W632"/>
<dbReference type="PANTHER" id="PTHR43425">
    <property type="entry name" value="OXYGEN-INSENSITIVE NADPH NITROREDUCTASE"/>
    <property type="match status" value="1"/>
</dbReference>
<dbReference type="GO" id="GO:0008752">
    <property type="term" value="F:FMN reductase [NAD(P)H] activity"/>
    <property type="evidence" value="ECO:0007669"/>
    <property type="project" value="UniProtKB-EC"/>
</dbReference>
<evidence type="ECO:0000256" key="5">
    <source>
        <dbReference type="PIRNR" id="PIRNR005426"/>
    </source>
</evidence>
<gene>
    <name evidence="7" type="primary">nfrA2_3</name>
    <name evidence="7" type="ORF">OXPF_31770</name>
</gene>
<dbReference type="Pfam" id="PF00881">
    <property type="entry name" value="Nitroreductase"/>
    <property type="match status" value="1"/>
</dbReference>
<evidence type="ECO:0000256" key="2">
    <source>
        <dbReference type="ARBA" id="ARBA00022630"/>
    </source>
</evidence>
<dbReference type="Gene3D" id="3.40.109.10">
    <property type="entry name" value="NADH Oxidase"/>
    <property type="match status" value="1"/>
</dbReference>
<protein>
    <submittedName>
        <fullName evidence="7">FMN reductase [NAD(P)H]</fullName>
        <ecNumber evidence="7">1.5.1.39</ecNumber>
    </submittedName>
</protein>
<dbReference type="PATRIC" id="fig|36849.3.peg.3365"/>
<proteinExistence type="inferred from homology"/>
<keyword evidence="8" id="KW-1185">Reference proteome</keyword>